<dbReference type="SUPFAM" id="SSF47413">
    <property type="entry name" value="lambda repressor-like DNA-binding domains"/>
    <property type="match status" value="1"/>
</dbReference>
<name>A0A975SN00_9RHOO</name>
<dbReference type="InterPro" id="IPR001387">
    <property type="entry name" value="Cro/C1-type_HTH"/>
</dbReference>
<dbReference type="AlphaFoldDB" id="A0A975SN00"/>
<evidence type="ECO:0000313" key="2">
    <source>
        <dbReference type="EMBL" id="QWT48809.1"/>
    </source>
</evidence>
<evidence type="ECO:0000259" key="1">
    <source>
        <dbReference type="PROSITE" id="PS50943"/>
    </source>
</evidence>
<reference evidence="2" key="1">
    <citation type="submission" date="2020-11" db="EMBL/GenBank/DDBJ databases">
        <title>Azospira inquinata sp. nov.</title>
        <authorList>
            <person name="Moe W.M."/>
            <person name="Mikes M.C."/>
        </authorList>
    </citation>
    <scope>NUCLEOTIDE SEQUENCE</scope>
    <source>
        <strain evidence="2">Azo-3</strain>
    </source>
</reference>
<keyword evidence="3" id="KW-1185">Reference proteome</keyword>
<dbReference type="EMBL" id="CP064782">
    <property type="protein sequence ID" value="QWT48809.1"/>
    <property type="molecule type" value="Genomic_DNA"/>
</dbReference>
<feature type="domain" description="HTH cro/C1-type" evidence="1">
    <location>
        <begin position="17"/>
        <end position="71"/>
    </location>
</feature>
<evidence type="ECO:0000313" key="3">
    <source>
        <dbReference type="Proteomes" id="UP000683428"/>
    </source>
</evidence>
<dbReference type="Pfam" id="PF01381">
    <property type="entry name" value="HTH_3"/>
    <property type="match status" value="1"/>
</dbReference>
<dbReference type="GO" id="GO:0003677">
    <property type="term" value="F:DNA binding"/>
    <property type="evidence" value="ECO:0007669"/>
    <property type="project" value="InterPro"/>
</dbReference>
<dbReference type="KEGG" id="aiq:Azoinq_13425"/>
<dbReference type="Proteomes" id="UP000683428">
    <property type="component" value="Chromosome"/>
</dbReference>
<sequence>MPSSLHSPQYDIFRSMLIKAREEAGITQCALARRLGKPQSFVSKLERGERRLDVPEFVLFAQALGIDTEKFLNDFRRALLAGGRPFPESA</sequence>
<dbReference type="Gene3D" id="1.10.260.40">
    <property type="entry name" value="lambda repressor-like DNA-binding domains"/>
    <property type="match status" value="1"/>
</dbReference>
<dbReference type="InterPro" id="IPR010982">
    <property type="entry name" value="Lambda_DNA-bd_dom_sf"/>
</dbReference>
<protein>
    <submittedName>
        <fullName evidence="2">Helix-turn-helix transcriptional regulator</fullName>
    </submittedName>
</protein>
<accession>A0A975SN00</accession>
<proteinExistence type="predicted"/>
<organism evidence="2 3">
    <name type="scientific">Azospira inquinata</name>
    <dbReference type="NCBI Taxonomy" id="2785627"/>
    <lineage>
        <taxon>Bacteria</taxon>
        <taxon>Pseudomonadati</taxon>
        <taxon>Pseudomonadota</taxon>
        <taxon>Betaproteobacteria</taxon>
        <taxon>Rhodocyclales</taxon>
        <taxon>Rhodocyclaceae</taxon>
        <taxon>Azospira</taxon>
    </lineage>
</organism>
<gene>
    <name evidence="2" type="ORF">Azoinq_13425</name>
</gene>
<dbReference type="CDD" id="cd00093">
    <property type="entry name" value="HTH_XRE"/>
    <property type="match status" value="1"/>
</dbReference>
<dbReference type="PROSITE" id="PS50943">
    <property type="entry name" value="HTH_CROC1"/>
    <property type="match status" value="1"/>
</dbReference>
<dbReference type="SMART" id="SM00530">
    <property type="entry name" value="HTH_XRE"/>
    <property type="match status" value="1"/>
</dbReference>